<evidence type="ECO:0000256" key="4">
    <source>
        <dbReference type="ARBA" id="ARBA00008236"/>
    </source>
</evidence>
<comment type="cofactor">
    <cofactor evidence="1">
        <name>Co(2+)</name>
        <dbReference type="ChEBI" id="CHEBI:48828"/>
    </cofactor>
</comment>
<name>A0A417YI41_9BACI</name>
<keyword evidence="9" id="KW-0482">Metalloprotease</keyword>
<dbReference type="PRINTS" id="PR00919">
    <property type="entry name" value="THERMOPTASE"/>
</dbReference>
<dbReference type="InterPro" id="IPR000787">
    <property type="entry name" value="Peptidase_M29"/>
</dbReference>
<keyword evidence="7" id="KW-0479">Metal-binding</keyword>
<evidence type="ECO:0000313" key="11">
    <source>
        <dbReference type="Proteomes" id="UP000285456"/>
    </source>
</evidence>
<evidence type="ECO:0000256" key="7">
    <source>
        <dbReference type="ARBA" id="ARBA00022723"/>
    </source>
</evidence>
<reference evidence="10 11" key="1">
    <citation type="journal article" date="2007" name="Int. J. Syst. Evol. Microbiol.">
        <title>Oceanobacillus profundus sp. nov., isolated from a deep-sea sediment core.</title>
        <authorList>
            <person name="Kim Y.G."/>
            <person name="Choi D.H."/>
            <person name="Hyun S."/>
            <person name="Cho B.C."/>
        </authorList>
    </citation>
    <scope>NUCLEOTIDE SEQUENCE [LARGE SCALE GENOMIC DNA]</scope>
    <source>
        <strain evidence="10 11">DSM 18246</strain>
    </source>
</reference>
<dbReference type="Pfam" id="PF02073">
    <property type="entry name" value="Peptidase_M29"/>
    <property type="match status" value="1"/>
</dbReference>
<comment type="cofactor">
    <cofactor evidence="3">
        <name>Zn(2+)</name>
        <dbReference type="ChEBI" id="CHEBI:29105"/>
    </cofactor>
</comment>
<evidence type="ECO:0000313" key="10">
    <source>
        <dbReference type="EMBL" id="RHW32552.1"/>
    </source>
</evidence>
<comment type="cofactor">
    <cofactor evidence="2">
        <name>Mg(2+)</name>
        <dbReference type="ChEBI" id="CHEBI:18420"/>
    </cofactor>
</comment>
<dbReference type="GO" id="GO:0046872">
    <property type="term" value="F:metal ion binding"/>
    <property type="evidence" value="ECO:0007669"/>
    <property type="project" value="UniProtKB-KW"/>
</dbReference>
<accession>A0A417YI41</accession>
<sequence length="353" mass="40528">MDDVAQVVLYNSLNINKREKIYILSTGESPLVDSLIKRLTIIGAYAYVKQIKISELKSLINYGNSSFFRNLLKHELKMLHEMDAFIGVTHDINTFEMNEIDNKNHQSYYKYFYEPIMKYAQQTNKWILIHAPSIALSQLSKQSSKEVNRVFEDSIIKFDYKRFYKRAVDIMKLLENTNEVKIIAPNTNLKFSIQGIDSDYCDGKHNLPGGEVFTAPNLSTVHGYINFNVPFNSFGVNFDFVTLEYTNGELTYFNTSNNKRFKEILDSDHGANYFGEFGIGLNPYIIKPFTTSAYDEKMLGSIHLALGQSYKSAYNYNDSTVHMDLVLSLLERDGGGEIYFDNSLIMKDGVFIK</sequence>
<dbReference type="GO" id="GO:0004177">
    <property type="term" value="F:aminopeptidase activity"/>
    <property type="evidence" value="ECO:0007669"/>
    <property type="project" value="UniProtKB-KW"/>
</dbReference>
<dbReference type="AlphaFoldDB" id="A0A417YI41"/>
<evidence type="ECO:0000256" key="1">
    <source>
        <dbReference type="ARBA" id="ARBA00001941"/>
    </source>
</evidence>
<dbReference type="Proteomes" id="UP000285456">
    <property type="component" value="Unassembled WGS sequence"/>
</dbReference>
<comment type="caution">
    <text evidence="10">The sequence shown here is derived from an EMBL/GenBank/DDBJ whole genome shotgun (WGS) entry which is preliminary data.</text>
</comment>
<dbReference type="OrthoDB" id="9803993at2"/>
<evidence type="ECO:0000256" key="2">
    <source>
        <dbReference type="ARBA" id="ARBA00001946"/>
    </source>
</evidence>
<organism evidence="10 11">
    <name type="scientific">Oceanobacillus profundus</name>
    <dbReference type="NCBI Taxonomy" id="372463"/>
    <lineage>
        <taxon>Bacteria</taxon>
        <taxon>Bacillati</taxon>
        <taxon>Bacillota</taxon>
        <taxon>Bacilli</taxon>
        <taxon>Bacillales</taxon>
        <taxon>Bacillaceae</taxon>
        <taxon>Oceanobacillus</taxon>
    </lineage>
</organism>
<keyword evidence="5" id="KW-0031">Aminopeptidase</keyword>
<evidence type="ECO:0008006" key="12">
    <source>
        <dbReference type="Google" id="ProtNLM"/>
    </source>
</evidence>
<comment type="similarity">
    <text evidence="4">Belongs to the peptidase M29 family.</text>
</comment>
<protein>
    <recommendedName>
        <fullName evidence="12">Aminopeptidase</fullName>
    </recommendedName>
</protein>
<evidence type="ECO:0000256" key="5">
    <source>
        <dbReference type="ARBA" id="ARBA00022438"/>
    </source>
</evidence>
<dbReference type="InterPro" id="IPR035097">
    <property type="entry name" value="M29_N-terminal"/>
</dbReference>
<evidence type="ECO:0000256" key="9">
    <source>
        <dbReference type="ARBA" id="ARBA00023049"/>
    </source>
</evidence>
<evidence type="ECO:0000256" key="6">
    <source>
        <dbReference type="ARBA" id="ARBA00022670"/>
    </source>
</evidence>
<dbReference type="Gene3D" id="3.40.1830.10">
    <property type="entry name" value="Thermophilic metalloprotease (M29)"/>
    <property type="match status" value="1"/>
</dbReference>
<gene>
    <name evidence="10" type="ORF">D1B32_09480</name>
</gene>
<keyword evidence="8" id="KW-0378">Hydrolase</keyword>
<dbReference type="GO" id="GO:0008237">
    <property type="term" value="F:metallopeptidase activity"/>
    <property type="evidence" value="ECO:0007669"/>
    <property type="project" value="UniProtKB-KW"/>
</dbReference>
<dbReference type="RefSeq" id="WP_118889190.1">
    <property type="nucleotide sequence ID" value="NZ_PHUT01000005.1"/>
</dbReference>
<proteinExistence type="inferred from homology"/>
<keyword evidence="6" id="KW-0645">Protease</keyword>
<dbReference type="InterPro" id="IPR052170">
    <property type="entry name" value="M29_Exopeptidase"/>
</dbReference>
<dbReference type="PANTHER" id="PTHR34448">
    <property type="entry name" value="AMINOPEPTIDASE"/>
    <property type="match status" value="1"/>
</dbReference>
<evidence type="ECO:0000256" key="3">
    <source>
        <dbReference type="ARBA" id="ARBA00001947"/>
    </source>
</evidence>
<dbReference type="PANTHER" id="PTHR34448:SF1">
    <property type="entry name" value="BLL6088 PROTEIN"/>
    <property type="match status" value="1"/>
</dbReference>
<keyword evidence="11" id="KW-1185">Reference proteome</keyword>
<dbReference type="SUPFAM" id="SSF144052">
    <property type="entry name" value="Thermophilic metalloprotease-like"/>
    <property type="match status" value="1"/>
</dbReference>
<dbReference type="EMBL" id="QWEH01000005">
    <property type="protein sequence ID" value="RHW32552.1"/>
    <property type="molecule type" value="Genomic_DNA"/>
</dbReference>
<dbReference type="GO" id="GO:0006508">
    <property type="term" value="P:proteolysis"/>
    <property type="evidence" value="ECO:0007669"/>
    <property type="project" value="UniProtKB-KW"/>
</dbReference>
<evidence type="ECO:0000256" key="8">
    <source>
        <dbReference type="ARBA" id="ARBA00022801"/>
    </source>
</evidence>